<dbReference type="EMBL" id="CP003382">
    <property type="protein sequence ID" value="AFZ68801.1"/>
    <property type="molecule type" value="Genomic_DNA"/>
</dbReference>
<dbReference type="KEGG" id="dpd:Deipe_3361"/>
<sequence>MRKLIVVSVERMPGMKPWTNGLPETFQPLPGLPLLVLVGVTGVGKSTTLSSLEQLGVRFSVLPNRREVTDAVMIEPLAGSPVSDREERFRLTARYRETHPGGMAQALASLAVDLNHWTSPLLFDGLRGLDEVRYATEHLPLARFVVLGAPDMVRVRRLLGRADHFDRVVTTGEEAGGQRLLAQLRALEGVREVFEEDALEQLAALPGEGIDRADVLGKVRIVVSERRHYDPRSAQEWLEHLPPRRALILDTAAFSATDVARRIQEWL</sequence>
<dbReference type="Gene3D" id="3.40.50.300">
    <property type="entry name" value="P-loop containing nucleotide triphosphate hydrolases"/>
    <property type="match status" value="1"/>
</dbReference>
<dbReference type="HOGENOM" id="CLU_1150789_0_0_0"/>
<name>L0A4M0_DEIPD</name>
<dbReference type="AlphaFoldDB" id="L0A4M0"/>
<reference evidence="2" key="1">
    <citation type="submission" date="2012-03" db="EMBL/GenBank/DDBJ databases">
        <title>Complete sequence of chromosome of Deinococcus peraridilitoris DSM 19664.</title>
        <authorList>
            <person name="Lucas S."/>
            <person name="Copeland A."/>
            <person name="Lapidus A."/>
            <person name="Glavina del Rio T."/>
            <person name="Dalin E."/>
            <person name="Tice H."/>
            <person name="Bruce D."/>
            <person name="Goodwin L."/>
            <person name="Pitluck S."/>
            <person name="Peters L."/>
            <person name="Mikhailova N."/>
            <person name="Lu M."/>
            <person name="Kyrpides N."/>
            <person name="Mavromatis K."/>
            <person name="Ivanova N."/>
            <person name="Brettin T."/>
            <person name="Detter J.C."/>
            <person name="Han C."/>
            <person name="Larimer F."/>
            <person name="Land M."/>
            <person name="Hauser L."/>
            <person name="Markowitz V."/>
            <person name="Cheng J.-F."/>
            <person name="Hugenholtz P."/>
            <person name="Woyke T."/>
            <person name="Wu D."/>
            <person name="Pukall R."/>
            <person name="Steenblock K."/>
            <person name="Brambilla E."/>
            <person name="Klenk H.-P."/>
            <person name="Eisen J.A."/>
        </authorList>
    </citation>
    <scope>NUCLEOTIDE SEQUENCE [LARGE SCALE GENOMIC DNA]</scope>
    <source>
        <strain evidence="2">DSM 19664 / LMG 22246 / CIP 109416 / KR-200</strain>
    </source>
</reference>
<evidence type="ECO:0008006" key="3">
    <source>
        <dbReference type="Google" id="ProtNLM"/>
    </source>
</evidence>
<dbReference type="PATRIC" id="fig|937777.3.peg.3376"/>
<protein>
    <recommendedName>
        <fullName evidence="3">ATPase</fullName>
    </recommendedName>
</protein>
<dbReference type="STRING" id="937777.Deipe_3361"/>
<keyword evidence="2" id="KW-1185">Reference proteome</keyword>
<organism evidence="1 2">
    <name type="scientific">Deinococcus peraridilitoris (strain DSM 19664 / LMG 22246 / CIP 109416 / KR-200)</name>
    <dbReference type="NCBI Taxonomy" id="937777"/>
    <lineage>
        <taxon>Bacteria</taxon>
        <taxon>Thermotogati</taxon>
        <taxon>Deinococcota</taxon>
        <taxon>Deinococci</taxon>
        <taxon>Deinococcales</taxon>
        <taxon>Deinococcaceae</taxon>
        <taxon>Deinococcus</taxon>
    </lineage>
</organism>
<evidence type="ECO:0000313" key="2">
    <source>
        <dbReference type="Proteomes" id="UP000010467"/>
    </source>
</evidence>
<dbReference type="InterPro" id="IPR027417">
    <property type="entry name" value="P-loop_NTPase"/>
</dbReference>
<proteinExistence type="predicted"/>
<evidence type="ECO:0000313" key="1">
    <source>
        <dbReference type="EMBL" id="AFZ68801.1"/>
    </source>
</evidence>
<dbReference type="eggNOG" id="COG0237">
    <property type="taxonomic scope" value="Bacteria"/>
</dbReference>
<accession>L0A4M0</accession>
<gene>
    <name evidence="1" type="ordered locus">Deipe_3361</name>
</gene>
<dbReference type="SUPFAM" id="SSF52540">
    <property type="entry name" value="P-loop containing nucleoside triphosphate hydrolases"/>
    <property type="match status" value="1"/>
</dbReference>
<dbReference type="Proteomes" id="UP000010467">
    <property type="component" value="Chromosome"/>
</dbReference>